<keyword evidence="2" id="KW-0560">Oxidoreductase</keyword>
<dbReference type="SUPFAM" id="SSF51735">
    <property type="entry name" value="NAD(P)-binding Rossmann-fold domains"/>
    <property type="match status" value="1"/>
</dbReference>
<evidence type="ECO:0000256" key="3">
    <source>
        <dbReference type="ARBA" id="ARBA00023141"/>
    </source>
</evidence>
<dbReference type="PANTHER" id="PTHR21089:SF1">
    <property type="entry name" value="BIFUNCTIONAL 3-DEHYDROQUINATE DEHYDRATASE_SHIKIMATE DEHYDROGENASE, CHLOROPLASTIC"/>
    <property type="match status" value="1"/>
</dbReference>
<evidence type="ECO:0000256" key="2">
    <source>
        <dbReference type="ARBA" id="ARBA00023002"/>
    </source>
</evidence>
<dbReference type="GO" id="GO:0005829">
    <property type="term" value="C:cytosol"/>
    <property type="evidence" value="ECO:0007669"/>
    <property type="project" value="TreeGrafter"/>
</dbReference>
<evidence type="ECO:0000313" key="5">
    <source>
        <dbReference type="EMBL" id="TKK69807.1"/>
    </source>
</evidence>
<dbReference type="GO" id="GO:0004764">
    <property type="term" value="F:shikimate 3-dehydrogenase (NADP+) activity"/>
    <property type="evidence" value="ECO:0007669"/>
    <property type="project" value="InterPro"/>
</dbReference>
<dbReference type="Proteomes" id="UP000305848">
    <property type="component" value="Unassembled WGS sequence"/>
</dbReference>
<dbReference type="GO" id="GO:0050661">
    <property type="term" value="F:NADP binding"/>
    <property type="evidence" value="ECO:0007669"/>
    <property type="project" value="TreeGrafter"/>
</dbReference>
<dbReference type="OrthoDB" id="9792692at2"/>
<feature type="domain" description="Shikimate dehydrogenase substrate binding N-terminal" evidence="4">
    <location>
        <begin position="6"/>
        <end position="88"/>
    </location>
</feature>
<accession>A0A4U3L7Z4</accession>
<reference evidence="5 6" key="1">
    <citation type="submission" date="2019-05" db="EMBL/GenBank/DDBJ databases">
        <title>Panacibacter sp. strain 17mud1-8 Genome sequencing and assembly.</title>
        <authorList>
            <person name="Chhetri G."/>
        </authorList>
    </citation>
    <scope>NUCLEOTIDE SEQUENCE [LARGE SCALE GENOMIC DNA]</scope>
    <source>
        <strain evidence="5 6">17mud1-8</strain>
    </source>
</reference>
<evidence type="ECO:0000259" key="4">
    <source>
        <dbReference type="Pfam" id="PF08501"/>
    </source>
</evidence>
<dbReference type="InterPro" id="IPR036291">
    <property type="entry name" value="NAD(P)-bd_dom_sf"/>
</dbReference>
<dbReference type="PANTHER" id="PTHR21089">
    <property type="entry name" value="SHIKIMATE DEHYDROGENASE"/>
    <property type="match status" value="1"/>
</dbReference>
<dbReference type="SUPFAM" id="SSF53223">
    <property type="entry name" value="Aminoacid dehydrogenase-like, N-terminal domain"/>
    <property type="match status" value="1"/>
</dbReference>
<proteinExistence type="predicted"/>
<dbReference type="InterPro" id="IPR013708">
    <property type="entry name" value="Shikimate_DH-bd_N"/>
</dbReference>
<dbReference type="GO" id="GO:0009073">
    <property type="term" value="P:aromatic amino acid family biosynthetic process"/>
    <property type="evidence" value="ECO:0007669"/>
    <property type="project" value="UniProtKB-KW"/>
</dbReference>
<dbReference type="Pfam" id="PF08501">
    <property type="entry name" value="Shikimate_dh_N"/>
    <property type="match status" value="1"/>
</dbReference>
<keyword evidence="3" id="KW-0057">Aromatic amino acid biosynthesis</keyword>
<dbReference type="InterPro" id="IPR022893">
    <property type="entry name" value="Shikimate_DH_fam"/>
</dbReference>
<dbReference type="Gene3D" id="3.40.50.10860">
    <property type="entry name" value="Leucine Dehydrogenase, chain A, domain 1"/>
    <property type="match status" value="1"/>
</dbReference>
<dbReference type="InterPro" id="IPR046346">
    <property type="entry name" value="Aminoacid_DH-like_N_sf"/>
</dbReference>
<dbReference type="Gene3D" id="3.40.50.720">
    <property type="entry name" value="NAD(P)-binding Rossmann-like Domain"/>
    <property type="match status" value="1"/>
</dbReference>
<dbReference type="RefSeq" id="WP_137261028.1">
    <property type="nucleotide sequence ID" value="NZ_SZQL01000004.1"/>
</dbReference>
<comment type="caution">
    <text evidence="5">The sequence shown here is derived from an EMBL/GenBank/DDBJ whole genome shotgun (WGS) entry which is preliminary data.</text>
</comment>
<dbReference type="CDD" id="cd01065">
    <property type="entry name" value="NAD_bind_Shikimate_DH"/>
    <property type="match status" value="1"/>
</dbReference>
<comment type="pathway">
    <text evidence="1">Metabolic intermediate biosynthesis; chorismate biosynthesis; chorismate from D-erythrose 4-phosphate and phosphoenolpyruvate: step 4/7.</text>
</comment>
<protein>
    <submittedName>
        <fullName evidence="5">Shikimate dehydrogenase</fullName>
    </submittedName>
</protein>
<evidence type="ECO:0000313" key="6">
    <source>
        <dbReference type="Proteomes" id="UP000305848"/>
    </source>
</evidence>
<dbReference type="AlphaFoldDB" id="A0A4U3L7Z4"/>
<sequence length="245" mass="27637">MRTFGIIGFPLSHSFSQRYFTQKFEQEGVVDAVFKNYAIKDIDELENVLATEPDLQGLAVTIPYKKAVLPFLNTTTEAVQQTGACNCIRIKDKALIGYNTDVIGFEESFKIHLQPHHTKALVLGSGGAAAAVEYVLQKMNIEYFIVSRRALPEKNIIDYKAVDEALLHQYNIIINCTPLGTYPEVNEAPALPYQLLTPQHYLFDLVYNPPLTKFLALGQAQGAIIQNGYDMLTIQAEHNWRIWNE</sequence>
<keyword evidence="6" id="KW-1185">Reference proteome</keyword>
<dbReference type="EMBL" id="SZQL01000004">
    <property type="protein sequence ID" value="TKK69807.1"/>
    <property type="molecule type" value="Genomic_DNA"/>
</dbReference>
<dbReference type="GO" id="GO:0009423">
    <property type="term" value="P:chorismate biosynthetic process"/>
    <property type="evidence" value="ECO:0007669"/>
    <property type="project" value="TreeGrafter"/>
</dbReference>
<evidence type="ECO:0000256" key="1">
    <source>
        <dbReference type="ARBA" id="ARBA00004871"/>
    </source>
</evidence>
<gene>
    <name evidence="5" type="ORF">FC093_06940</name>
</gene>
<organism evidence="5 6">
    <name type="scientific">Ilyomonas limi</name>
    <dbReference type="NCBI Taxonomy" id="2575867"/>
    <lineage>
        <taxon>Bacteria</taxon>
        <taxon>Pseudomonadati</taxon>
        <taxon>Bacteroidota</taxon>
        <taxon>Chitinophagia</taxon>
        <taxon>Chitinophagales</taxon>
        <taxon>Chitinophagaceae</taxon>
        <taxon>Ilyomonas</taxon>
    </lineage>
</organism>
<dbReference type="GO" id="GO:0019632">
    <property type="term" value="P:shikimate metabolic process"/>
    <property type="evidence" value="ECO:0007669"/>
    <property type="project" value="TreeGrafter"/>
</dbReference>
<name>A0A4U3L7Z4_9BACT</name>
<keyword evidence="3" id="KW-0028">Amino-acid biosynthesis</keyword>